<dbReference type="InterPro" id="IPR009332">
    <property type="entry name" value="Med22"/>
</dbReference>
<comment type="similarity">
    <text evidence="2">Belongs to the Mediator complex subunit 22 family.</text>
</comment>
<protein>
    <recommendedName>
        <fullName evidence="8">Mediator of RNA polymerase II transcription subunit 22</fullName>
    </recommendedName>
</protein>
<dbReference type="Proteomes" id="UP001302126">
    <property type="component" value="Unassembled WGS sequence"/>
</dbReference>
<organism evidence="6 7">
    <name type="scientific">Podospora australis</name>
    <dbReference type="NCBI Taxonomy" id="1536484"/>
    <lineage>
        <taxon>Eukaryota</taxon>
        <taxon>Fungi</taxon>
        <taxon>Dikarya</taxon>
        <taxon>Ascomycota</taxon>
        <taxon>Pezizomycotina</taxon>
        <taxon>Sordariomycetes</taxon>
        <taxon>Sordariomycetidae</taxon>
        <taxon>Sordariales</taxon>
        <taxon>Podosporaceae</taxon>
        <taxon>Podospora</taxon>
    </lineage>
</organism>
<dbReference type="EMBL" id="MU864386">
    <property type="protein sequence ID" value="KAK4188568.1"/>
    <property type="molecule type" value="Genomic_DNA"/>
</dbReference>
<dbReference type="Gene3D" id="6.10.280.160">
    <property type="entry name" value="Mediator of RNA polymerase II transcription subunit 22"/>
    <property type="match status" value="1"/>
</dbReference>
<feature type="non-terminal residue" evidence="6">
    <location>
        <position position="106"/>
    </location>
</feature>
<comment type="caution">
    <text evidence="6">The sequence shown here is derived from an EMBL/GenBank/DDBJ whole genome shotgun (WGS) entry which is preliminary data.</text>
</comment>
<dbReference type="AlphaFoldDB" id="A0AAN6WUE6"/>
<proteinExistence type="inferred from homology"/>
<name>A0AAN6WUE6_9PEZI</name>
<evidence type="ECO:0000313" key="6">
    <source>
        <dbReference type="EMBL" id="KAK4188568.1"/>
    </source>
</evidence>
<comment type="subcellular location">
    <subcellularLocation>
        <location evidence="1">Nucleus</location>
    </subcellularLocation>
</comment>
<evidence type="ECO:0000256" key="2">
    <source>
        <dbReference type="ARBA" id="ARBA00005942"/>
    </source>
</evidence>
<evidence type="ECO:0000256" key="3">
    <source>
        <dbReference type="ARBA" id="ARBA00023015"/>
    </source>
</evidence>
<evidence type="ECO:0000256" key="4">
    <source>
        <dbReference type="ARBA" id="ARBA00023163"/>
    </source>
</evidence>
<sequence length="106" mass="11712">RQKLTTDIVAWFGDMVRTSTQSVNETASLAQAGTSSLTFDTAMQGFIKSSEDLLTLTRKLKELWVVGPLLKPGEGADEALAEMRTSAQQQVAILNKLKSDERRREV</sequence>
<reference evidence="6" key="2">
    <citation type="submission" date="2023-05" db="EMBL/GenBank/DDBJ databases">
        <authorList>
            <consortium name="Lawrence Berkeley National Laboratory"/>
            <person name="Steindorff A."/>
            <person name="Hensen N."/>
            <person name="Bonometti L."/>
            <person name="Westerberg I."/>
            <person name="Brannstrom I.O."/>
            <person name="Guillou S."/>
            <person name="Cros-Aarteil S."/>
            <person name="Calhoun S."/>
            <person name="Haridas S."/>
            <person name="Kuo A."/>
            <person name="Mondo S."/>
            <person name="Pangilinan J."/>
            <person name="Riley R."/>
            <person name="Labutti K."/>
            <person name="Andreopoulos B."/>
            <person name="Lipzen A."/>
            <person name="Chen C."/>
            <person name="Yanf M."/>
            <person name="Daum C."/>
            <person name="Ng V."/>
            <person name="Clum A."/>
            <person name="Ohm R."/>
            <person name="Martin F."/>
            <person name="Silar P."/>
            <person name="Natvig D."/>
            <person name="Lalanne C."/>
            <person name="Gautier V."/>
            <person name="Ament-Velasquez S.L."/>
            <person name="Kruys A."/>
            <person name="Hutchinson M.I."/>
            <person name="Powell A.J."/>
            <person name="Barry K."/>
            <person name="Miller A.N."/>
            <person name="Grigoriev I.V."/>
            <person name="Debuchy R."/>
            <person name="Gladieux P."/>
            <person name="Thoren M.H."/>
            <person name="Johannesson H."/>
        </authorList>
    </citation>
    <scope>NUCLEOTIDE SEQUENCE</scope>
    <source>
        <strain evidence="6">PSN309</strain>
    </source>
</reference>
<evidence type="ECO:0000313" key="7">
    <source>
        <dbReference type="Proteomes" id="UP001302126"/>
    </source>
</evidence>
<keyword evidence="5" id="KW-0539">Nucleus</keyword>
<dbReference type="GO" id="GO:0016592">
    <property type="term" value="C:mediator complex"/>
    <property type="evidence" value="ECO:0007669"/>
    <property type="project" value="InterPro"/>
</dbReference>
<reference evidence="6" key="1">
    <citation type="journal article" date="2023" name="Mol. Phylogenet. Evol.">
        <title>Genome-scale phylogeny and comparative genomics of the fungal order Sordariales.</title>
        <authorList>
            <person name="Hensen N."/>
            <person name="Bonometti L."/>
            <person name="Westerberg I."/>
            <person name="Brannstrom I.O."/>
            <person name="Guillou S."/>
            <person name="Cros-Aarteil S."/>
            <person name="Calhoun S."/>
            <person name="Haridas S."/>
            <person name="Kuo A."/>
            <person name="Mondo S."/>
            <person name="Pangilinan J."/>
            <person name="Riley R."/>
            <person name="LaButti K."/>
            <person name="Andreopoulos B."/>
            <person name="Lipzen A."/>
            <person name="Chen C."/>
            <person name="Yan M."/>
            <person name="Daum C."/>
            <person name="Ng V."/>
            <person name="Clum A."/>
            <person name="Steindorff A."/>
            <person name="Ohm R.A."/>
            <person name="Martin F."/>
            <person name="Silar P."/>
            <person name="Natvig D.O."/>
            <person name="Lalanne C."/>
            <person name="Gautier V."/>
            <person name="Ament-Velasquez S.L."/>
            <person name="Kruys A."/>
            <person name="Hutchinson M.I."/>
            <person name="Powell A.J."/>
            <person name="Barry K."/>
            <person name="Miller A.N."/>
            <person name="Grigoriev I.V."/>
            <person name="Debuchy R."/>
            <person name="Gladieux P."/>
            <person name="Hiltunen Thoren M."/>
            <person name="Johannesson H."/>
        </authorList>
    </citation>
    <scope>NUCLEOTIDE SEQUENCE</scope>
    <source>
        <strain evidence="6">PSN309</strain>
    </source>
</reference>
<keyword evidence="4" id="KW-0804">Transcription</keyword>
<keyword evidence="7" id="KW-1185">Reference proteome</keyword>
<accession>A0AAN6WUE6</accession>
<evidence type="ECO:0008006" key="8">
    <source>
        <dbReference type="Google" id="ProtNLM"/>
    </source>
</evidence>
<dbReference type="GO" id="GO:0003712">
    <property type="term" value="F:transcription coregulator activity"/>
    <property type="evidence" value="ECO:0007669"/>
    <property type="project" value="InterPro"/>
</dbReference>
<keyword evidence="3" id="KW-0805">Transcription regulation</keyword>
<feature type="non-terminal residue" evidence="6">
    <location>
        <position position="1"/>
    </location>
</feature>
<dbReference type="Pfam" id="PF06179">
    <property type="entry name" value="Med22"/>
    <property type="match status" value="1"/>
</dbReference>
<evidence type="ECO:0000256" key="1">
    <source>
        <dbReference type="ARBA" id="ARBA00004123"/>
    </source>
</evidence>
<evidence type="ECO:0000256" key="5">
    <source>
        <dbReference type="ARBA" id="ARBA00023242"/>
    </source>
</evidence>
<dbReference type="GO" id="GO:0006357">
    <property type="term" value="P:regulation of transcription by RNA polymerase II"/>
    <property type="evidence" value="ECO:0007669"/>
    <property type="project" value="InterPro"/>
</dbReference>
<gene>
    <name evidence="6" type="ORF">QBC35DRAFT_358005</name>
</gene>